<comment type="caution">
    <text evidence="10">The sequence shown here is derived from an EMBL/GenBank/DDBJ whole genome shotgun (WGS) entry which is preliminary data.</text>
</comment>
<evidence type="ECO:0000256" key="1">
    <source>
        <dbReference type="ARBA" id="ARBA00005915"/>
    </source>
</evidence>
<evidence type="ECO:0000259" key="9">
    <source>
        <dbReference type="Pfam" id="PF17768"/>
    </source>
</evidence>
<organism evidence="10 11">
    <name type="scientific">Paenibacillus chartarius</name>
    <dbReference type="NCBI Taxonomy" id="747481"/>
    <lineage>
        <taxon>Bacteria</taxon>
        <taxon>Bacillati</taxon>
        <taxon>Bacillota</taxon>
        <taxon>Bacilli</taxon>
        <taxon>Bacillales</taxon>
        <taxon>Paenibacillaceae</taxon>
        <taxon>Paenibacillus</taxon>
    </lineage>
</organism>
<dbReference type="InterPro" id="IPR041122">
    <property type="entry name" value="RecJ_OB"/>
</dbReference>
<dbReference type="InterPro" id="IPR038763">
    <property type="entry name" value="DHH_sf"/>
</dbReference>
<dbReference type="Gene3D" id="3.10.310.30">
    <property type="match status" value="1"/>
</dbReference>
<dbReference type="InterPro" id="IPR003156">
    <property type="entry name" value="DHHA1_dom"/>
</dbReference>
<dbReference type="NCBIfam" id="TIGR00644">
    <property type="entry name" value="recJ"/>
    <property type="match status" value="1"/>
</dbReference>
<dbReference type="EMBL" id="JBHLWN010000031">
    <property type="protein sequence ID" value="MFC0212553.1"/>
    <property type="molecule type" value="Genomic_DNA"/>
</dbReference>
<dbReference type="Pfam" id="PF01368">
    <property type="entry name" value="DHH"/>
    <property type="match status" value="1"/>
</dbReference>
<evidence type="ECO:0000256" key="3">
    <source>
        <dbReference type="ARBA" id="ARBA00022722"/>
    </source>
</evidence>
<accession>A0ABV6DIU2</accession>
<dbReference type="Pfam" id="PF17768">
    <property type="entry name" value="RecJ_OB"/>
    <property type="match status" value="1"/>
</dbReference>
<evidence type="ECO:0000256" key="5">
    <source>
        <dbReference type="ARBA" id="ARBA00022839"/>
    </source>
</evidence>
<reference evidence="10 11" key="1">
    <citation type="submission" date="2024-09" db="EMBL/GenBank/DDBJ databases">
        <authorList>
            <person name="Sun Q."/>
            <person name="Mori K."/>
        </authorList>
    </citation>
    <scope>NUCLEOTIDE SEQUENCE [LARGE SCALE GENOMIC DNA]</scope>
    <source>
        <strain evidence="10 11">CCM 7759</strain>
    </source>
</reference>
<dbReference type="SUPFAM" id="SSF64182">
    <property type="entry name" value="DHH phosphoesterases"/>
    <property type="match status" value="1"/>
</dbReference>
<dbReference type="Proteomes" id="UP001589776">
    <property type="component" value="Unassembled WGS sequence"/>
</dbReference>
<keyword evidence="5 10" id="KW-0269">Exonuclease</keyword>
<evidence type="ECO:0000313" key="10">
    <source>
        <dbReference type="EMBL" id="MFC0212553.1"/>
    </source>
</evidence>
<comment type="similarity">
    <text evidence="1">Belongs to the RecJ family.</text>
</comment>
<keyword evidence="4" id="KW-0378">Hydrolase</keyword>
<evidence type="ECO:0000256" key="2">
    <source>
        <dbReference type="ARBA" id="ARBA00019841"/>
    </source>
</evidence>
<dbReference type="InterPro" id="IPR004610">
    <property type="entry name" value="RecJ"/>
</dbReference>
<dbReference type="PANTHER" id="PTHR30255:SF2">
    <property type="entry name" value="SINGLE-STRANDED-DNA-SPECIFIC EXONUCLEASE RECJ"/>
    <property type="match status" value="1"/>
</dbReference>
<feature type="domain" description="Single-stranded-DNA-specific exonuclease RecJ C-terminal" evidence="8">
    <location>
        <begin position="648"/>
        <end position="796"/>
    </location>
</feature>
<dbReference type="Pfam" id="PF10141">
    <property type="entry name" value="ssDNA-exonuc_C"/>
    <property type="match status" value="1"/>
</dbReference>
<feature type="domain" description="RecJ OB" evidence="9">
    <location>
        <begin position="457"/>
        <end position="567"/>
    </location>
</feature>
<evidence type="ECO:0000256" key="4">
    <source>
        <dbReference type="ARBA" id="ARBA00022801"/>
    </source>
</evidence>
<protein>
    <recommendedName>
        <fullName evidence="2">Single-stranded-DNA-specific exonuclease RecJ</fullName>
    </recommendedName>
</protein>
<dbReference type="InterPro" id="IPR018779">
    <property type="entry name" value="RecJ_C"/>
</dbReference>
<gene>
    <name evidence="10" type="primary">recJ</name>
    <name evidence="10" type="ORF">ACFFK0_08765</name>
</gene>
<evidence type="ECO:0000259" key="6">
    <source>
        <dbReference type="Pfam" id="PF01368"/>
    </source>
</evidence>
<dbReference type="PANTHER" id="PTHR30255">
    <property type="entry name" value="SINGLE-STRANDED-DNA-SPECIFIC EXONUCLEASE RECJ"/>
    <property type="match status" value="1"/>
</dbReference>
<evidence type="ECO:0000259" key="7">
    <source>
        <dbReference type="Pfam" id="PF02272"/>
    </source>
</evidence>
<dbReference type="InterPro" id="IPR051673">
    <property type="entry name" value="SSDNA_exonuclease_RecJ"/>
</dbReference>
<feature type="domain" description="DDH" evidence="6">
    <location>
        <begin position="82"/>
        <end position="226"/>
    </location>
</feature>
<name>A0ABV6DIU2_9BACL</name>
<evidence type="ECO:0000313" key="11">
    <source>
        <dbReference type="Proteomes" id="UP001589776"/>
    </source>
</evidence>
<dbReference type="GO" id="GO:0004527">
    <property type="term" value="F:exonuclease activity"/>
    <property type="evidence" value="ECO:0007669"/>
    <property type="project" value="UniProtKB-KW"/>
</dbReference>
<keyword evidence="11" id="KW-1185">Reference proteome</keyword>
<dbReference type="InterPro" id="IPR001667">
    <property type="entry name" value="DDH_dom"/>
</dbReference>
<dbReference type="Pfam" id="PF02272">
    <property type="entry name" value="DHHA1"/>
    <property type="match status" value="1"/>
</dbReference>
<feature type="domain" description="DHHA1" evidence="7">
    <location>
        <begin position="345"/>
        <end position="438"/>
    </location>
</feature>
<proteinExistence type="inferred from homology"/>
<dbReference type="RefSeq" id="WP_377469739.1">
    <property type="nucleotide sequence ID" value="NZ_JBHLWN010000031.1"/>
</dbReference>
<keyword evidence="3" id="KW-0540">Nuclease</keyword>
<evidence type="ECO:0000259" key="8">
    <source>
        <dbReference type="Pfam" id="PF10141"/>
    </source>
</evidence>
<sequence>MLSSKSRWHLGVADEQAAAELQRELGLEPLVARILTMRGIDTVEAARLFLQGGKEHFHDPYLLDGMNVAVLRIRKALAEGEKIRIYGDYDADGVSSTSLMIMLLRKLGANFDYYIPHRVKEGYGLNNAAADNARDNGVKLIVTVDTGISAVEQVEYIQSLGIDVIVTDHHEPPEKLPSALAVINPKKPGCPYPYKHLAGVGVALKLAHALLDRLPEELLELATIGTVADLMPLTGENRLIVKLGLERMRATSYPGIDALLAVSEIDRKEVNATHVGFAIGPRINASGRLEAADTAVRLLTAADLSIAEPLAFELDALNKERQRIVEEMTKEALEMAGEQRGRGRNALVLAKEGWNVGVIGIVASRVTETFYRPTVVMGIDPETGMAKGSARSIAGFDLYQALTHCSEWLDHYGGHQGAAGMSLHEEHIGAFAAKLDELACSWLTAEDFVPIAKAELACTLEEVTVPFIEQLNQLAPFGMGNPTPRFLFTNLRMEEQRLIGRDKQHLKLAVAQDQDGTGPSSAVVDAVGFGKGALLAAMSPTAKLDALAEVSINEWNGKRKPQLLLQDIRIPHIQVFDWRGRGQRLEAQLSEAAKAGCRPALIVLQPGRLPGISEDVPIWLYDEGSCRLRLLPGLVDAGEAEAGGPERLTEVVLVDMPRRLDALEELFAQLPSLQRIFVVWREEGGGSSTIAMPPRDSFKSVYATLLQQNGGAGPPSREVKELSRRTGLSPQMVEFILQVFEELGFVRAVGAGSYAAVPSPAKKELTVSQLYRERQRREEAERFCTYTATKELEAWIIDKIARPTKAAWEEVI</sequence>
<dbReference type="Gene3D" id="3.90.1640.30">
    <property type="match status" value="1"/>
</dbReference>